<organism evidence="1 2">
    <name type="scientific">Arthrobacter bussei</name>
    <dbReference type="NCBI Taxonomy" id="2594179"/>
    <lineage>
        <taxon>Bacteria</taxon>
        <taxon>Bacillati</taxon>
        <taxon>Actinomycetota</taxon>
        <taxon>Actinomycetes</taxon>
        <taxon>Micrococcales</taxon>
        <taxon>Micrococcaceae</taxon>
        <taxon>Arthrobacter</taxon>
    </lineage>
</organism>
<comment type="caution">
    <text evidence="1">The sequence shown here is derived from an EMBL/GenBank/DDBJ whole genome shotgun (WGS) entry which is preliminary data.</text>
</comment>
<keyword evidence="2" id="KW-1185">Reference proteome</keyword>
<dbReference type="AlphaFoldDB" id="A0A7X1NQD0"/>
<dbReference type="Proteomes" id="UP000326464">
    <property type="component" value="Unassembled WGS sequence"/>
</dbReference>
<protein>
    <recommendedName>
        <fullName evidence="3">DNA-binding protein</fullName>
    </recommendedName>
</protein>
<name>A0A7X1NQD0_9MICC</name>
<reference evidence="2" key="1">
    <citation type="submission" date="2019-07" db="EMBL/GenBank/DDBJ databases">
        <title>Arthrobacter KR32 sp. nov., isolated from mountain cheese made of cows milk.</title>
        <authorList>
            <person name="Flegler A."/>
        </authorList>
    </citation>
    <scope>NUCLEOTIDE SEQUENCE [LARGE SCALE GENOMIC DNA]</scope>
    <source>
        <strain evidence="2">KR32</strain>
    </source>
</reference>
<sequence>MAASPAPSTSALPTRGRIKAHGVIERITIAPVTASPSFRALARIEWDGAHESVLIVWMGRRRVPGVEAGVTLRFEGMLSRVAGTPTVYNPRYEIFGRPEEY</sequence>
<evidence type="ECO:0000313" key="1">
    <source>
        <dbReference type="EMBL" id="MPY11077.1"/>
    </source>
</evidence>
<accession>A0A7X1NQD0</accession>
<evidence type="ECO:0008006" key="3">
    <source>
        <dbReference type="Google" id="ProtNLM"/>
    </source>
</evidence>
<gene>
    <name evidence="1" type="ORF">FNH21_10170</name>
</gene>
<evidence type="ECO:0000313" key="2">
    <source>
        <dbReference type="Proteomes" id="UP000326464"/>
    </source>
</evidence>
<proteinExistence type="predicted"/>
<dbReference type="EMBL" id="VJXX01000002">
    <property type="protein sequence ID" value="MPY11077.1"/>
    <property type="molecule type" value="Genomic_DNA"/>
</dbReference>